<name>A0ABD0J2R7_9CAEN</name>
<organism evidence="1 2">
    <name type="scientific">Batillaria attramentaria</name>
    <dbReference type="NCBI Taxonomy" id="370345"/>
    <lineage>
        <taxon>Eukaryota</taxon>
        <taxon>Metazoa</taxon>
        <taxon>Spiralia</taxon>
        <taxon>Lophotrochozoa</taxon>
        <taxon>Mollusca</taxon>
        <taxon>Gastropoda</taxon>
        <taxon>Caenogastropoda</taxon>
        <taxon>Sorbeoconcha</taxon>
        <taxon>Cerithioidea</taxon>
        <taxon>Batillariidae</taxon>
        <taxon>Batillaria</taxon>
    </lineage>
</organism>
<comment type="caution">
    <text evidence="1">The sequence shown here is derived from an EMBL/GenBank/DDBJ whole genome shotgun (WGS) entry which is preliminary data.</text>
</comment>
<protein>
    <submittedName>
        <fullName evidence="1">Uncharacterized protein</fullName>
    </submittedName>
</protein>
<gene>
    <name evidence="1" type="ORF">BaRGS_00039910</name>
</gene>
<feature type="non-terminal residue" evidence="1">
    <location>
        <position position="1"/>
    </location>
</feature>
<dbReference type="Proteomes" id="UP001519460">
    <property type="component" value="Unassembled WGS sequence"/>
</dbReference>
<reference evidence="1 2" key="1">
    <citation type="journal article" date="2023" name="Sci. Data">
        <title>Genome assembly of the Korean intertidal mud-creeper Batillaria attramentaria.</title>
        <authorList>
            <person name="Patra A.K."/>
            <person name="Ho P.T."/>
            <person name="Jun S."/>
            <person name="Lee S.J."/>
            <person name="Kim Y."/>
            <person name="Won Y.J."/>
        </authorList>
    </citation>
    <scope>NUCLEOTIDE SEQUENCE [LARGE SCALE GENOMIC DNA]</scope>
    <source>
        <strain evidence="1">Wonlab-2016</strain>
    </source>
</reference>
<evidence type="ECO:0000313" key="2">
    <source>
        <dbReference type="Proteomes" id="UP001519460"/>
    </source>
</evidence>
<proteinExistence type="predicted"/>
<dbReference type="AlphaFoldDB" id="A0ABD0J2R7"/>
<sequence>TKPDEPGLANRCIRRCCTRRESAPSAADDSFHHSRCNYPTEQCNPTAFLSRTNLQVALPPYRLQIRGSGPGFRDSVENTCHAGK</sequence>
<evidence type="ECO:0000313" key="1">
    <source>
        <dbReference type="EMBL" id="KAK7450684.1"/>
    </source>
</evidence>
<accession>A0ABD0J2R7</accession>
<keyword evidence="2" id="KW-1185">Reference proteome</keyword>
<dbReference type="EMBL" id="JACVVK020000737">
    <property type="protein sequence ID" value="KAK7450684.1"/>
    <property type="molecule type" value="Genomic_DNA"/>
</dbReference>